<dbReference type="Gene3D" id="3.30.420.270">
    <property type="match status" value="1"/>
</dbReference>
<evidence type="ECO:0000256" key="2">
    <source>
        <dbReference type="ARBA" id="ARBA00004249"/>
    </source>
</evidence>
<dbReference type="PANTHER" id="PTHR30558">
    <property type="entry name" value="EXBD MEMBRANE COMPONENT OF PMF-DRIVEN MACROMOLECULE IMPORT SYSTEM"/>
    <property type="match status" value="1"/>
</dbReference>
<evidence type="ECO:0000256" key="13">
    <source>
        <dbReference type="SAM" id="Phobius"/>
    </source>
</evidence>
<dbReference type="AlphaFoldDB" id="A0A1B6VZ85"/>
<evidence type="ECO:0000256" key="10">
    <source>
        <dbReference type="ARBA" id="ARBA00022989"/>
    </source>
</evidence>
<evidence type="ECO:0000256" key="9">
    <source>
        <dbReference type="ARBA" id="ARBA00022927"/>
    </source>
</evidence>
<evidence type="ECO:0000256" key="5">
    <source>
        <dbReference type="ARBA" id="ARBA00022448"/>
    </source>
</evidence>
<keyword evidence="5 12" id="KW-0813">Transport</keyword>
<keyword evidence="11 13" id="KW-0472">Membrane</keyword>
<comment type="function">
    <text evidence="1">Involved in the TonB-dependent energy-dependent transport of various receptor-bound substrates.</text>
</comment>
<evidence type="ECO:0000256" key="11">
    <source>
        <dbReference type="ARBA" id="ARBA00023136"/>
    </source>
</evidence>
<sequence>MAFGSMNGGDDSPMADINVTPLVDVMLVLLIVFMITMPVMTHSIPLELPTASAKQVAENAAQPKDPLRLSIAANGSYHLAEGEKISLQDLESRLQELAKTNPDQVIAIAADKNAQFDHVEKALSAVRDAGLSKVGFVTEEKDRAQPQQ</sequence>
<evidence type="ECO:0000256" key="3">
    <source>
        <dbReference type="ARBA" id="ARBA00005811"/>
    </source>
</evidence>
<dbReference type="OrthoDB" id="9798629at2"/>
<feature type="transmembrane region" description="Helical" evidence="13">
    <location>
        <begin position="20"/>
        <end position="40"/>
    </location>
</feature>
<gene>
    <name evidence="14" type="ORF">A7Q00_06405</name>
</gene>
<reference evidence="15" key="1">
    <citation type="submission" date="2016-05" db="EMBL/GenBank/DDBJ databases">
        <title>Draft genome of Corynebacterium afermentans subsp. afermentans LCDC 88199T.</title>
        <authorList>
            <person name="Bernier A.-M."/>
            <person name="Bernard K."/>
        </authorList>
    </citation>
    <scope>NUCLEOTIDE SEQUENCE [LARGE SCALE GENOMIC DNA]</scope>
    <source>
        <strain evidence="15">NML130454</strain>
    </source>
</reference>
<dbReference type="RefSeq" id="WP_064089770.1">
    <property type="nucleotide sequence ID" value="NZ_LXSQ01000016.1"/>
</dbReference>
<comment type="subcellular location">
    <subcellularLocation>
        <location evidence="2">Cell inner membrane</location>
        <topology evidence="2">Single-pass type II membrane protein</topology>
    </subcellularLocation>
    <subcellularLocation>
        <location evidence="12">Cell membrane</location>
        <topology evidence="12">Single-pass type II membrane protein</topology>
    </subcellularLocation>
</comment>
<evidence type="ECO:0000256" key="12">
    <source>
        <dbReference type="RuleBase" id="RU003879"/>
    </source>
</evidence>
<comment type="subunit">
    <text evidence="4">The accessory proteins ExbB and ExbD seem to form a complex with TonB.</text>
</comment>
<proteinExistence type="inferred from homology"/>
<evidence type="ECO:0000256" key="8">
    <source>
        <dbReference type="ARBA" id="ARBA00022692"/>
    </source>
</evidence>
<comment type="similarity">
    <text evidence="3 12">Belongs to the ExbD/TolR family.</text>
</comment>
<keyword evidence="8 12" id="KW-0812">Transmembrane</keyword>
<dbReference type="Proteomes" id="UP000077726">
    <property type="component" value="Unassembled WGS sequence"/>
</dbReference>
<evidence type="ECO:0000313" key="14">
    <source>
        <dbReference type="EMBL" id="OAM42891.1"/>
    </source>
</evidence>
<dbReference type="Pfam" id="PF02472">
    <property type="entry name" value="ExbD"/>
    <property type="match status" value="1"/>
</dbReference>
<dbReference type="InterPro" id="IPR003400">
    <property type="entry name" value="ExbD"/>
</dbReference>
<dbReference type="GO" id="GO:0015031">
    <property type="term" value="P:protein transport"/>
    <property type="evidence" value="ECO:0007669"/>
    <property type="project" value="UniProtKB-KW"/>
</dbReference>
<evidence type="ECO:0000313" key="15">
    <source>
        <dbReference type="Proteomes" id="UP000077726"/>
    </source>
</evidence>
<keyword evidence="15" id="KW-1185">Reference proteome</keyword>
<protein>
    <submittedName>
        <fullName evidence="14">Biopolymer transporter ExbD</fullName>
    </submittedName>
</protein>
<dbReference type="GO" id="GO:0022857">
    <property type="term" value="F:transmembrane transporter activity"/>
    <property type="evidence" value="ECO:0007669"/>
    <property type="project" value="InterPro"/>
</dbReference>
<organism evidence="14 15">
    <name type="scientific">Eikenella halliae</name>
    <dbReference type="NCBI Taxonomy" id="1795832"/>
    <lineage>
        <taxon>Bacteria</taxon>
        <taxon>Pseudomonadati</taxon>
        <taxon>Pseudomonadota</taxon>
        <taxon>Betaproteobacteria</taxon>
        <taxon>Neisseriales</taxon>
        <taxon>Neisseriaceae</taxon>
        <taxon>Eikenella</taxon>
    </lineage>
</organism>
<keyword evidence="10 13" id="KW-1133">Transmembrane helix</keyword>
<evidence type="ECO:0000256" key="6">
    <source>
        <dbReference type="ARBA" id="ARBA00022475"/>
    </source>
</evidence>
<dbReference type="PANTHER" id="PTHR30558:SF12">
    <property type="entry name" value="BIOPOLYMER TRANSPORT PROTEIN EXBD"/>
    <property type="match status" value="1"/>
</dbReference>
<accession>A0A1B6VZ85</accession>
<keyword evidence="9 12" id="KW-0653">Protein transport</keyword>
<evidence type="ECO:0000256" key="4">
    <source>
        <dbReference type="ARBA" id="ARBA00011471"/>
    </source>
</evidence>
<name>A0A1B6VZ85_9NEIS</name>
<keyword evidence="7" id="KW-0997">Cell inner membrane</keyword>
<evidence type="ECO:0000256" key="1">
    <source>
        <dbReference type="ARBA" id="ARBA00003540"/>
    </source>
</evidence>
<dbReference type="GO" id="GO:0005886">
    <property type="term" value="C:plasma membrane"/>
    <property type="evidence" value="ECO:0007669"/>
    <property type="project" value="UniProtKB-SubCell"/>
</dbReference>
<keyword evidence="6" id="KW-1003">Cell membrane</keyword>
<dbReference type="STRING" id="1795832.A7Q00_06405"/>
<evidence type="ECO:0000256" key="7">
    <source>
        <dbReference type="ARBA" id="ARBA00022519"/>
    </source>
</evidence>
<dbReference type="EMBL" id="LXSQ01000016">
    <property type="protein sequence ID" value="OAM42891.1"/>
    <property type="molecule type" value="Genomic_DNA"/>
</dbReference>
<comment type="caution">
    <text evidence="14">The sequence shown here is derived from an EMBL/GenBank/DDBJ whole genome shotgun (WGS) entry which is preliminary data.</text>
</comment>